<organism evidence="1 2">
    <name type="scientific">Ceratocystis fimbriata CBS 114723</name>
    <dbReference type="NCBI Taxonomy" id="1035309"/>
    <lineage>
        <taxon>Eukaryota</taxon>
        <taxon>Fungi</taxon>
        <taxon>Dikarya</taxon>
        <taxon>Ascomycota</taxon>
        <taxon>Pezizomycotina</taxon>
        <taxon>Sordariomycetes</taxon>
        <taxon>Hypocreomycetidae</taxon>
        <taxon>Microascales</taxon>
        <taxon>Ceratocystidaceae</taxon>
        <taxon>Ceratocystis</taxon>
    </lineage>
</organism>
<evidence type="ECO:0000313" key="2">
    <source>
        <dbReference type="Proteomes" id="UP000222788"/>
    </source>
</evidence>
<sequence>MIWLKVDIVARSVDHSFWTNSNTTVPVETGSNLNTKIEELPRLDLIQARHLPQVAKAICKRPWRALI</sequence>
<protein>
    <submittedName>
        <fullName evidence="1">Uncharacterized protein</fullName>
    </submittedName>
</protein>
<dbReference type="Proteomes" id="UP000222788">
    <property type="component" value="Unassembled WGS sequence"/>
</dbReference>
<accession>A0A2C5X3Z6</accession>
<keyword evidence="2" id="KW-1185">Reference proteome</keyword>
<reference evidence="1 2" key="2">
    <citation type="journal article" date="2013" name="IMA Fungus">
        <title>IMA Genome-F 1: Ceratocystis fimbriata: Draft nuclear genome sequence for the plant pathogen, Ceratocystis fimbriata.</title>
        <authorList>
            <person name="Wilken P.M."/>
            <person name="Steenkamp E.T."/>
            <person name="Wingfield M.J."/>
            <person name="de Beer Z.W."/>
            <person name="Wingfield B.D."/>
        </authorList>
    </citation>
    <scope>NUCLEOTIDE SEQUENCE [LARGE SCALE GENOMIC DNA]</scope>
    <source>
        <strain evidence="1 2">CBS 114723</strain>
    </source>
</reference>
<reference evidence="1 2" key="1">
    <citation type="journal article" date="2013" name="Fungal Biol.">
        <title>Analysis of microsatellite markers in the genome of the plant pathogen Ceratocystis fimbriata.</title>
        <authorList>
            <person name="Simpson M.C."/>
            <person name="Wilken P.M."/>
            <person name="Coetzee M.P."/>
            <person name="Wingfield M.J."/>
            <person name="Wingfield B.D."/>
        </authorList>
    </citation>
    <scope>NUCLEOTIDE SEQUENCE [LARGE SCALE GENOMIC DNA]</scope>
    <source>
        <strain evidence="1 2">CBS 114723</strain>
    </source>
</reference>
<name>A0A2C5X3Z6_9PEZI</name>
<dbReference type="AlphaFoldDB" id="A0A2C5X3Z6"/>
<dbReference type="EMBL" id="APWK03000059">
    <property type="protein sequence ID" value="PHH52710.1"/>
    <property type="molecule type" value="Genomic_DNA"/>
</dbReference>
<proteinExistence type="predicted"/>
<evidence type="ECO:0000313" key="1">
    <source>
        <dbReference type="EMBL" id="PHH52710.1"/>
    </source>
</evidence>
<gene>
    <name evidence="1" type="ORF">CFIMG_001856RA</name>
</gene>
<comment type="caution">
    <text evidence="1">The sequence shown here is derived from an EMBL/GenBank/DDBJ whole genome shotgun (WGS) entry which is preliminary data.</text>
</comment>